<dbReference type="HOGENOM" id="CLU_2264602_0_0_1"/>
<evidence type="ECO:0000313" key="3">
    <source>
        <dbReference type="Proteomes" id="UP000000724"/>
    </source>
</evidence>
<reference evidence="2 3" key="1">
    <citation type="journal article" date="2008" name="Nat. Biotechnol.">
        <title>Genome sequencing and analysis of the filamentous fungus Penicillium chrysogenum.</title>
        <authorList>
            <person name="van den Berg M.A."/>
            <person name="Albang R."/>
            <person name="Albermann K."/>
            <person name="Badger J.H."/>
            <person name="Daran J.-M."/>
            <person name="Driessen A.J.M."/>
            <person name="Garcia-Estrada C."/>
            <person name="Fedorova N.D."/>
            <person name="Harris D.M."/>
            <person name="Heijne W.H.M."/>
            <person name="Joardar V.S."/>
            <person name="Kiel J.A.K.W."/>
            <person name="Kovalchuk A."/>
            <person name="Martin J.F."/>
            <person name="Nierman W.C."/>
            <person name="Nijland J.G."/>
            <person name="Pronk J.T."/>
            <person name="Roubos J.A."/>
            <person name="van der Klei I.J."/>
            <person name="van Peij N.N.M.E."/>
            <person name="Veenhuis M."/>
            <person name="von Doehren H."/>
            <person name="Wagner C."/>
            <person name="Wortman J.R."/>
            <person name="Bovenberg R.A.L."/>
        </authorList>
    </citation>
    <scope>NUCLEOTIDE SEQUENCE [LARGE SCALE GENOMIC DNA]</scope>
    <source>
        <strain evidence="3">ATCC 28089 / DSM 1075 / NRRL 1951 / Wisconsin 54-1255</strain>
    </source>
</reference>
<gene>
    <name evidence="2" type="ORF">Pc12g05650</name>
    <name evidence="2" type="ORF">PCH_Pc12g05650</name>
</gene>
<organism evidence="2 3">
    <name type="scientific">Penicillium rubens (strain ATCC 28089 / DSM 1075 / NRRL 1951 / Wisconsin 54-1255)</name>
    <name type="common">Penicillium chrysogenum</name>
    <dbReference type="NCBI Taxonomy" id="500485"/>
    <lineage>
        <taxon>Eukaryota</taxon>
        <taxon>Fungi</taxon>
        <taxon>Dikarya</taxon>
        <taxon>Ascomycota</taxon>
        <taxon>Pezizomycotina</taxon>
        <taxon>Eurotiomycetes</taxon>
        <taxon>Eurotiomycetidae</taxon>
        <taxon>Eurotiales</taxon>
        <taxon>Aspergillaceae</taxon>
        <taxon>Penicillium</taxon>
        <taxon>Penicillium chrysogenum species complex</taxon>
    </lineage>
</organism>
<dbReference type="Proteomes" id="UP000000724">
    <property type="component" value="Contig Pc00c12"/>
</dbReference>
<dbReference type="VEuPathDB" id="FungiDB:PCH_Pc12g05650"/>
<evidence type="ECO:0000313" key="2">
    <source>
        <dbReference type="EMBL" id="CAP80192.1"/>
    </source>
</evidence>
<accession>B6GZG4</accession>
<keyword evidence="3" id="KW-1185">Reference proteome</keyword>
<dbReference type="AlphaFoldDB" id="B6GZG4"/>
<protein>
    <submittedName>
        <fullName evidence="2">Uncharacterized protein</fullName>
    </submittedName>
</protein>
<feature type="region of interest" description="Disordered" evidence="1">
    <location>
        <begin position="1"/>
        <end position="25"/>
    </location>
</feature>
<sequence>MQRDADAESDQAVGGGGEVGSGLRRTRGMISYKKANGQAVDASGIDTLESSPDDSSTHRTISKAEINGQIISQPENRGQSDGQLRHTKTSLGSDRTPASMGHT</sequence>
<proteinExistence type="predicted"/>
<dbReference type="EMBL" id="AM920427">
    <property type="protein sequence ID" value="CAP80192.1"/>
    <property type="molecule type" value="Genomic_DNA"/>
</dbReference>
<feature type="region of interest" description="Disordered" evidence="1">
    <location>
        <begin position="43"/>
        <end position="103"/>
    </location>
</feature>
<name>B6GZG4_PENRW</name>
<feature type="compositionally biased region" description="Polar residues" evidence="1">
    <location>
        <begin position="69"/>
        <end position="82"/>
    </location>
</feature>
<evidence type="ECO:0000256" key="1">
    <source>
        <dbReference type="SAM" id="MobiDB-lite"/>
    </source>
</evidence>